<organism evidence="5 6">
    <name type="scientific">Vibrio superstes NBRC 103154</name>
    <dbReference type="NCBI Taxonomy" id="1219062"/>
    <lineage>
        <taxon>Bacteria</taxon>
        <taxon>Pseudomonadati</taxon>
        <taxon>Pseudomonadota</taxon>
        <taxon>Gammaproteobacteria</taxon>
        <taxon>Vibrionales</taxon>
        <taxon>Vibrionaceae</taxon>
        <taxon>Vibrio</taxon>
    </lineage>
</organism>
<dbReference type="GO" id="GO:0004674">
    <property type="term" value="F:protein serine/threonine kinase activity"/>
    <property type="evidence" value="ECO:0007669"/>
    <property type="project" value="TreeGrafter"/>
</dbReference>
<dbReference type="OrthoDB" id="9805913at2"/>
<dbReference type="PANTHER" id="PTHR37419:SF1">
    <property type="entry name" value="SERINE_THREONINE-PROTEIN KINASE TOXIN HIPA"/>
    <property type="match status" value="1"/>
</dbReference>
<dbReference type="Gene3D" id="1.10.1070.20">
    <property type="match status" value="1"/>
</dbReference>
<evidence type="ECO:0000313" key="5">
    <source>
        <dbReference type="EMBL" id="GEM80842.1"/>
    </source>
</evidence>
<sequence>MNKPLEKVEGLAIHLHGNRVGVIAHYAGGKNILAFDPDFIAISPQIRPVFTLRQLFDSDYLNKSQIRTDKVPPVLSNLLPEGALRELTARALQCHSNNEFSILAYMGANLPGAIIATPIAAGDVPKWALEQRLSTEPQQINVRHANSKFSLAGVQMKFSSSYRDGRYHIDQELSGDMWIIKTPSTIHRGVPSNEFSCMKLAEMVGAEVSEVRLIEITELDGMPSIKLPDEQYAYGIKRFDRSDNGRIHTEDFAQVFGLYPADKYQRVNYEQLGRVVYQYSDQRLKDIQQFARRLLINIMLGNGDAHLKNWTLIYPDQRSPSLSPLYDVVFTSPYIVGDSLALNLSGTKNWFDISLDDFKLWAEKTGAPWIAIKPHLLDVLEKARKYWPEALETLPMLDEHKVALRRLWSQLNQDFKIL</sequence>
<dbReference type="GO" id="GO:0005509">
    <property type="term" value="F:calcium ion binding"/>
    <property type="evidence" value="ECO:0007669"/>
    <property type="project" value="InterPro"/>
</dbReference>
<evidence type="ECO:0000313" key="6">
    <source>
        <dbReference type="Proteomes" id="UP000321113"/>
    </source>
</evidence>
<comment type="similarity">
    <text evidence="1">Belongs to the HipA Ser/Thr kinase family.</text>
</comment>
<dbReference type="Pfam" id="PF07804">
    <property type="entry name" value="HipA_C"/>
    <property type="match status" value="1"/>
</dbReference>
<dbReference type="NCBIfam" id="TIGR03071">
    <property type="entry name" value="couple_hipA"/>
    <property type="match status" value="1"/>
</dbReference>
<dbReference type="GO" id="GO:0005829">
    <property type="term" value="C:cytosol"/>
    <property type="evidence" value="ECO:0007669"/>
    <property type="project" value="TreeGrafter"/>
</dbReference>
<dbReference type="InterPro" id="IPR017508">
    <property type="entry name" value="HipA_N1"/>
</dbReference>
<dbReference type="PANTHER" id="PTHR37419">
    <property type="entry name" value="SERINE/THREONINE-PROTEIN KINASE TOXIN HIPA"/>
    <property type="match status" value="1"/>
</dbReference>
<accession>A0A511QW97</accession>
<comment type="caution">
    <text evidence="5">The sequence shown here is derived from an EMBL/GenBank/DDBJ whole genome shotgun (WGS) entry which is preliminary data.</text>
</comment>
<dbReference type="EMBL" id="BJXK01000014">
    <property type="protein sequence ID" value="GEM80842.1"/>
    <property type="molecule type" value="Genomic_DNA"/>
</dbReference>
<dbReference type="InterPro" id="IPR012893">
    <property type="entry name" value="HipA-like_C"/>
</dbReference>
<dbReference type="PROSITE" id="PS50222">
    <property type="entry name" value="EF_HAND_2"/>
    <property type="match status" value="1"/>
</dbReference>
<dbReference type="InterPro" id="IPR052028">
    <property type="entry name" value="HipA_Ser/Thr_kinase"/>
</dbReference>
<dbReference type="Proteomes" id="UP000321113">
    <property type="component" value="Unassembled WGS sequence"/>
</dbReference>
<keyword evidence="6" id="KW-1185">Reference proteome</keyword>
<name>A0A511QW97_9VIBR</name>
<dbReference type="InterPro" id="IPR002048">
    <property type="entry name" value="EF_hand_dom"/>
</dbReference>
<dbReference type="RefSeq" id="WP_119008193.1">
    <property type="nucleotide sequence ID" value="NZ_BJXK01000014.1"/>
</dbReference>
<dbReference type="Pfam" id="PF13657">
    <property type="entry name" value="Couple_hipA"/>
    <property type="match status" value="1"/>
</dbReference>
<dbReference type="AlphaFoldDB" id="A0A511QW97"/>
<evidence type="ECO:0000256" key="2">
    <source>
        <dbReference type="ARBA" id="ARBA00022679"/>
    </source>
</evidence>
<reference evidence="5 6" key="1">
    <citation type="submission" date="2019-07" db="EMBL/GenBank/DDBJ databases">
        <title>Whole genome shotgun sequence of Vibrio superstes NBRC 103154.</title>
        <authorList>
            <person name="Hosoyama A."/>
            <person name="Uohara A."/>
            <person name="Ohji S."/>
            <person name="Ichikawa N."/>
        </authorList>
    </citation>
    <scope>NUCLEOTIDE SEQUENCE [LARGE SCALE GENOMIC DNA]</scope>
    <source>
        <strain evidence="5 6">NBRC 103154</strain>
    </source>
</reference>
<proteinExistence type="inferred from homology"/>
<protein>
    <submittedName>
        <fullName evidence="5">Phosphatidylinositol kinase</fullName>
    </submittedName>
</protein>
<feature type="domain" description="EF-hand" evidence="4">
    <location>
        <begin position="227"/>
        <end position="262"/>
    </location>
</feature>
<evidence type="ECO:0000256" key="1">
    <source>
        <dbReference type="ARBA" id="ARBA00010164"/>
    </source>
</evidence>
<keyword evidence="2" id="KW-0808">Transferase</keyword>
<gene>
    <name evidence="5" type="ORF">VSU01S_30870</name>
</gene>
<keyword evidence="3 5" id="KW-0418">Kinase</keyword>
<evidence type="ECO:0000259" key="4">
    <source>
        <dbReference type="PROSITE" id="PS50222"/>
    </source>
</evidence>
<evidence type="ECO:0000256" key="3">
    <source>
        <dbReference type="ARBA" id="ARBA00022777"/>
    </source>
</evidence>